<sequence>MKKFVLTICVVIICMVTALFYGKTGIKTTTGVHDPDIALSENTAMEIFYTGGQKTSYFNNESNYSLDDMEKDSSLIARITVTNSREMSLRSTKTMVKIEEIYKDNSANLSVGDCIYIIEPVSFVRGEEFYTNGWQYLKTEDTYLIFLKNLGCIDGYKYTKEEENSFMPVSEIYSKRNLTHDESCVVFDSAETLYSSISMFAFLTSEKTIVDNYEKIWKNITNSGKYE</sequence>
<protein>
    <submittedName>
        <fullName evidence="1">Uncharacterized protein</fullName>
    </submittedName>
</protein>
<reference evidence="2" key="1">
    <citation type="submission" date="2015-05" db="EMBL/GenBank/DDBJ databases">
        <authorList>
            <consortium name="Pathogen Informatics"/>
        </authorList>
    </citation>
    <scope>NUCLEOTIDE SEQUENCE [LARGE SCALE GENOMIC DNA]</scope>
    <source>
        <strain evidence="2">M72</strain>
    </source>
</reference>
<dbReference type="OrthoDB" id="2029278at2"/>
<dbReference type="AlphaFoldDB" id="A0A0M6WEZ2"/>
<evidence type="ECO:0000313" key="1">
    <source>
        <dbReference type="EMBL" id="CRL34065.1"/>
    </source>
</evidence>
<gene>
    <name evidence="1" type="ORF">M72_03831</name>
</gene>
<dbReference type="RefSeq" id="WP_008397017.1">
    <property type="nucleotide sequence ID" value="NZ_CP173697.1"/>
</dbReference>
<evidence type="ECO:0000313" key="2">
    <source>
        <dbReference type="Proteomes" id="UP000049979"/>
    </source>
</evidence>
<name>A0A0M6WEZ2_9FIRM</name>
<dbReference type="Proteomes" id="UP000049979">
    <property type="component" value="Unassembled WGS sequence"/>
</dbReference>
<dbReference type="GeneID" id="303259018"/>
<keyword evidence="2" id="KW-1185">Reference proteome</keyword>
<accession>A0A0M6WEZ2</accession>
<organism evidence="1 2">
    <name type="scientific">Roseburia faecis</name>
    <dbReference type="NCBI Taxonomy" id="301302"/>
    <lineage>
        <taxon>Bacteria</taxon>
        <taxon>Bacillati</taxon>
        <taxon>Bacillota</taxon>
        <taxon>Clostridia</taxon>
        <taxon>Lachnospirales</taxon>
        <taxon>Lachnospiraceae</taxon>
        <taxon>Roseburia</taxon>
    </lineage>
</organism>
<proteinExistence type="predicted"/>
<dbReference type="EMBL" id="CVRR01000005">
    <property type="protein sequence ID" value="CRL34065.1"/>
    <property type="molecule type" value="Genomic_DNA"/>
</dbReference>